<name>A0ABW9BDA7_9BURK</name>
<sequence length="205" mass="22548">MRATGTSAFIEQSRFNFFDTEQSMRAQFFPASGTVSTFDCNASATEPIKLIGSAYSRSIWEGFDTRPLCVDRWNVDLRGPCFAADTDSDDGIIDTLSLSVTTIAMSNYPIKTTGYLYDGHGKRHLGLLDLRYFGQKLPRTLSFSLAEHGFPMSTRFEIRFSVDGGGSPLIPRPPTVTSVGLLITESRRCAATPTLNEASQYQGDS</sequence>
<organism evidence="1 2">
    <name type="scientific">Paraburkholderia phytofirmans</name>
    <dbReference type="NCBI Taxonomy" id="261302"/>
    <lineage>
        <taxon>Bacteria</taxon>
        <taxon>Pseudomonadati</taxon>
        <taxon>Pseudomonadota</taxon>
        <taxon>Betaproteobacteria</taxon>
        <taxon>Burkholderiales</taxon>
        <taxon>Burkholderiaceae</taxon>
        <taxon>Paraburkholderia</taxon>
    </lineage>
</organism>
<accession>A0ABW9BDA7</accession>
<reference evidence="1 2" key="1">
    <citation type="journal article" date="2024" name="Chem. Sci.">
        <title>Discovery of megapolipeptins by genome mining of a Burkholderiales bacteria collection.</title>
        <authorList>
            <person name="Paulo B.S."/>
            <person name="Recchia M.J.J."/>
            <person name="Lee S."/>
            <person name="Fergusson C.H."/>
            <person name="Romanowski S.B."/>
            <person name="Hernandez A."/>
            <person name="Krull N."/>
            <person name="Liu D.Y."/>
            <person name="Cavanagh H."/>
            <person name="Bos A."/>
            <person name="Gray C.A."/>
            <person name="Murphy B.T."/>
            <person name="Linington R.G."/>
            <person name="Eustaquio A.S."/>
        </authorList>
    </citation>
    <scope>NUCLEOTIDE SEQUENCE [LARGE SCALE GENOMIC DNA]</scope>
    <source>
        <strain evidence="1 2">RL17-351-BIE-A</strain>
    </source>
</reference>
<dbReference type="Proteomes" id="UP001629274">
    <property type="component" value="Unassembled WGS sequence"/>
</dbReference>
<proteinExistence type="predicted"/>
<dbReference type="RefSeq" id="WP_012433418.1">
    <property type="nucleotide sequence ID" value="NZ_JAQQCK010000003.1"/>
</dbReference>
<gene>
    <name evidence="1" type="ORF">PQR03_09225</name>
</gene>
<evidence type="ECO:0000313" key="1">
    <source>
        <dbReference type="EMBL" id="MFM0238307.1"/>
    </source>
</evidence>
<comment type="caution">
    <text evidence="1">The sequence shown here is derived from an EMBL/GenBank/DDBJ whole genome shotgun (WGS) entry which is preliminary data.</text>
</comment>
<dbReference type="EMBL" id="JAQQDR010000003">
    <property type="protein sequence ID" value="MFM0238307.1"/>
    <property type="molecule type" value="Genomic_DNA"/>
</dbReference>
<keyword evidence="2" id="KW-1185">Reference proteome</keyword>
<evidence type="ECO:0000313" key="2">
    <source>
        <dbReference type="Proteomes" id="UP001629274"/>
    </source>
</evidence>
<protein>
    <submittedName>
        <fullName evidence="1">Uncharacterized protein</fullName>
    </submittedName>
</protein>